<dbReference type="RefSeq" id="WP_163699430.1">
    <property type="nucleotide sequence ID" value="NZ_QXHD01000004.1"/>
</dbReference>
<name>A0A6M0RNN0_9CYAN</name>
<gene>
    <name evidence="1" type="ORF">DXZ20_17070</name>
</gene>
<sequence length="432" mass="47774">MAVDVLILTNGPGEVSTWVKPVIQQLRKREPDHEQMRFSVMLSPCPHASGGETASLKSYAEVDRVQGPDAFFRFLLTGKTTDDWDWHHQGVVVFLGGDQLYAVWAAKRLGYRTVIYAEWEPRWLNWVDNFGMMQGDTTEKVAAKYQPKLTVVGDLMADVESASGAELPFSPETQVIGLMPGSKPDKLRPGVPLSLAIAHTLHQTHPDLEFIIPVAPTVTPDTLVTYADPTQNATVAVMNGPSARLITPDNPANSGLPYFQIKDGPKVWLWTDFPAHGLLKRCTLCITTVGANTAQLGSLAVPMVVLLPTQQLDVMRTWDGLWGLLCQLPVVGSLLTTVINTVAIQYIQRNQKRFAWPNIWAKEEVVPELLGRITAEEVCDLISTYLKHPEQLEAMGQNLRNLRGPSGAASRFAQLILETLPADAFNRIETNH</sequence>
<organism evidence="1 2">
    <name type="scientific">Adonisia turfae CCMR0081</name>
    <dbReference type="NCBI Taxonomy" id="2292702"/>
    <lineage>
        <taxon>Bacteria</taxon>
        <taxon>Bacillati</taxon>
        <taxon>Cyanobacteriota</taxon>
        <taxon>Adonisia</taxon>
        <taxon>Adonisia turfae</taxon>
    </lineage>
</organism>
<dbReference type="GO" id="GO:0008915">
    <property type="term" value="F:lipid-A-disaccharide synthase activity"/>
    <property type="evidence" value="ECO:0007669"/>
    <property type="project" value="InterPro"/>
</dbReference>
<dbReference type="EMBL" id="QXHD01000004">
    <property type="protein sequence ID" value="NEZ57352.1"/>
    <property type="molecule type" value="Genomic_DNA"/>
</dbReference>
<dbReference type="SUPFAM" id="SSF53756">
    <property type="entry name" value="UDP-Glycosyltransferase/glycogen phosphorylase"/>
    <property type="match status" value="1"/>
</dbReference>
<dbReference type="PANTHER" id="PTHR30372:SF6">
    <property type="entry name" value="LIPID-A-DISACCHARIDE SYNTHASE"/>
    <property type="match status" value="1"/>
</dbReference>
<proteinExistence type="predicted"/>
<dbReference type="GO" id="GO:0009245">
    <property type="term" value="P:lipid A biosynthetic process"/>
    <property type="evidence" value="ECO:0007669"/>
    <property type="project" value="InterPro"/>
</dbReference>
<reference evidence="1 2" key="1">
    <citation type="journal article" date="2020" name="Microb. Ecol.">
        <title>Ecogenomics of the Marine Benthic Filamentous Cyanobacterium Adonisia.</title>
        <authorList>
            <person name="Walter J.M."/>
            <person name="Coutinho F.H."/>
            <person name="Leomil L."/>
            <person name="Hargreaves P.I."/>
            <person name="Campeao M.E."/>
            <person name="Vieira V.V."/>
            <person name="Silva B.S."/>
            <person name="Fistarol G.O."/>
            <person name="Salomon P.S."/>
            <person name="Sawabe T."/>
            <person name="Mino S."/>
            <person name="Hosokawa M."/>
            <person name="Miyashita H."/>
            <person name="Maruyama F."/>
            <person name="van Verk M.C."/>
            <person name="Dutilh B.E."/>
            <person name="Thompson C.C."/>
            <person name="Thompson F.L."/>
        </authorList>
    </citation>
    <scope>NUCLEOTIDE SEQUENCE [LARGE SCALE GENOMIC DNA]</scope>
    <source>
        <strain evidence="1 2">CCMR0081</strain>
    </source>
</reference>
<dbReference type="Proteomes" id="UP000481033">
    <property type="component" value="Unassembled WGS sequence"/>
</dbReference>
<dbReference type="GO" id="GO:0016020">
    <property type="term" value="C:membrane"/>
    <property type="evidence" value="ECO:0007669"/>
    <property type="project" value="GOC"/>
</dbReference>
<protein>
    <submittedName>
        <fullName evidence="1">Lipid-A-disaccharide synthase</fullName>
    </submittedName>
</protein>
<dbReference type="AlphaFoldDB" id="A0A6M0RNN0"/>
<accession>A0A6M0RNN0</accession>
<keyword evidence="2" id="KW-1185">Reference proteome</keyword>
<dbReference type="PANTHER" id="PTHR30372">
    <property type="entry name" value="LIPID-A-DISACCHARIDE SYNTHASE"/>
    <property type="match status" value="1"/>
</dbReference>
<dbReference type="InterPro" id="IPR003835">
    <property type="entry name" value="Glyco_trans_19"/>
</dbReference>
<evidence type="ECO:0000313" key="2">
    <source>
        <dbReference type="Proteomes" id="UP000481033"/>
    </source>
</evidence>
<comment type="caution">
    <text evidence="1">The sequence shown here is derived from an EMBL/GenBank/DDBJ whole genome shotgun (WGS) entry which is preliminary data.</text>
</comment>
<evidence type="ECO:0000313" key="1">
    <source>
        <dbReference type="EMBL" id="NEZ57352.1"/>
    </source>
</evidence>
<dbReference type="GO" id="GO:0005543">
    <property type="term" value="F:phospholipid binding"/>
    <property type="evidence" value="ECO:0007669"/>
    <property type="project" value="TreeGrafter"/>
</dbReference>